<dbReference type="InterPro" id="IPR040760">
    <property type="entry name" value="Tex55"/>
</dbReference>
<dbReference type="InterPro" id="IPR011992">
    <property type="entry name" value="EF-hand-dom_pair"/>
</dbReference>
<dbReference type="InterPro" id="IPR002048">
    <property type="entry name" value="EF_hand_dom"/>
</dbReference>
<dbReference type="PANTHER" id="PTHR21847:SF1">
    <property type="entry name" value="EF-HAND CALCIUM-BINDING DOMAIN-CONTAINING PROTEIN 10"/>
    <property type="match status" value="1"/>
</dbReference>
<feature type="region of interest" description="Disordered" evidence="1">
    <location>
        <begin position="1"/>
        <end position="25"/>
    </location>
</feature>
<dbReference type="EMBL" id="JAFCIX010000573">
    <property type="protein sequence ID" value="KAH6586568.1"/>
    <property type="molecule type" value="Genomic_DNA"/>
</dbReference>
<dbReference type="Pfam" id="PF24548">
    <property type="entry name" value="EF_EFCAB10_C"/>
    <property type="match status" value="1"/>
</dbReference>
<dbReference type="PANTHER" id="PTHR21847">
    <property type="entry name" value="EF-HAND CALCIUM-BINDING DOMAIN-CONTAINING PROTEIN 10"/>
    <property type="match status" value="1"/>
</dbReference>
<evidence type="ECO:0000256" key="1">
    <source>
        <dbReference type="SAM" id="MobiDB-lite"/>
    </source>
</evidence>
<gene>
    <name evidence="3" type="ORF">BASA50_000522</name>
</gene>
<name>A0ABQ8EU30_9FUNG</name>
<comment type="caution">
    <text evidence="3">The sequence shown here is derived from an EMBL/GenBank/DDBJ whole genome shotgun (WGS) entry which is preliminary data.</text>
</comment>
<dbReference type="CDD" id="cd22961">
    <property type="entry name" value="DD_TEX55-like"/>
    <property type="match status" value="1"/>
</dbReference>
<evidence type="ECO:0000313" key="4">
    <source>
        <dbReference type="Proteomes" id="UP001648503"/>
    </source>
</evidence>
<dbReference type="SUPFAM" id="SSF47473">
    <property type="entry name" value="EF-hand"/>
    <property type="match status" value="1"/>
</dbReference>
<dbReference type="Pfam" id="PF17819">
    <property type="entry name" value="Tex55"/>
    <property type="match status" value="1"/>
</dbReference>
<dbReference type="SUPFAM" id="SSF47391">
    <property type="entry name" value="Dimerization-anchoring domain of cAMP-dependent PK regulatory subunit"/>
    <property type="match status" value="1"/>
</dbReference>
<dbReference type="InterPro" id="IPR056587">
    <property type="entry name" value="EF_EFCAB10_C"/>
</dbReference>
<organism evidence="3 4">
    <name type="scientific">Batrachochytrium salamandrivorans</name>
    <dbReference type="NCBI Taxonomy" id="1357716"/>
    <lineage>
        <taxon>Eukaryota</taxon>
        <taxon>Fungi</taxon>
        <taxon>Fungi incertae sedis</taxon>
        <taxon>Chytridiomycota</taxon>
        <taxon>Chytridiomycota incertae sedis</taxon>
        <taxon>Chytridiomycetes</taxon>
        <taxon>Rhizophydiales</taxon>
        <taxon>Rhizophydiales incertae sedis</taxon>
        <taxon>Batrachochytrium</taxon>
    </lineage>
</organism>
<evidence type="ECO:0000313" key="3">
    <source>
        <dbReference type="EMBL" id="KAH6586568.1"/>
    </source>
</evidence>
<proteinExistence type="predicted"/>
<protein>
    <recommendedName>
        <fullName evidence="2">EF-hand domain-containing protein</fullName>
    </recommendedName>
</protein>
<dbReference type="PROSITE" id="PS50222">
    <property type="entry name" value="EF_HAND_2"/>
    <property type="match status" value="1"/>
</dbReference>
<evidence type="ECO:0000259" key="2">
    <source>
        <dbReference type="PROSITE" id="PS50222"/>
    </source>
</evidence>
<dbReference type="Proteomes" id="UP001648503">
    <property type="component" value="Unassembled WGS sequence"/>
</dbReference>
<feature type="domain" description="EF-hand" evidence="2">
    <location>
        <begin position="104"/>
        <end position="139"/>
    </location>
</feature>
<accession>A0ABQ8EU30</accession>
<dbReference type="InterPro" id="IPR039879">
    <property type="entry name" value="EFC10"/>
</dbReference>
<keyword evidence="4" id="KW-1185">Reference proteome</keyword>
<reference evidence="3 4" key="1">
    <citation type="submission" date="2021-02" db="EMBL/GenBank/DDBJ databases">
        <title>Variation within the Batrachochytrium salamandrivorans European outbreak.</title>
        <authorList>
            <person name="Kelly M."/>
            <person name="Pasmans F."/>
            <person name="Shea T.P."/>
            <person name="Munoz J.F."/>
            <person name="Carranza S."/>
            <person name="Cuomo C.A."/>
            <person name="Martel A."/>
        </authorList>
    </citation>
    <scope>NUCLEOTIDE SEQUENCE [LARGE SCALE GENOMIC DNA]</scope>
    <source>
        <strain evidence="3 4">AMFP18/2</strain>
    </source>
</reference>
<sequence>MLKQTSTLSSAPPSNTPQKSDATKDTQALGTPMSAALNLGKGFQSCEQLGDARLYLEKHHILDIVQQLTTELLVERPEHPQEFMVRRLEAMRVARTRNQNHILFSRENAAALYKIFDITGRGYITIEQYREAMMTMGATKYNFKPLGYGVNRISSDTFVDEALTALRKL</sequence>